<protein>
    <submittedName>
        <fullName evidence="1">Hydrolase</fullName>
    </submittedName>
</protein>
<proteinExistence type="predicted"/>
<organism evidence="1 2">
    <name type="scientific">Bacillus atrophaeus (strain 1942)</name>
    <dbReference type="NCBI Taxonomy" id="720555"/>
    <lineage>
        <taxon>Bacteria</taxon>
        <taxon>Bacillati</taxon>
        <taxon>Bacillota</taxon>
        <taxon>Bacilli</taxon>
        <taxon>Bacillales</taxon>
        <taxon>Bacillaceae</taxon>
        <taxon>Bacillus</taxon>
    </lineage>
</organism>
<dbReference type="RefSeq" id="WP_003324945.1">
    <property type="nucleotide sequence ID" value="NC_014639.1"/>
</dbReference>
<gene>
    <name evidence="1" type="ordered locus">BATR1942_13100</name>
</gene>
<dbReference type="EMBL" id="CP002207">
    <property type="protein sequence ID" value="ADP33547.1"/>
    <property type="molecule type" value="Genomic_DNA"/>
</dbReference>
<sequence length="101" mass="11951">MTTKRYYISLQDGLISQNSDASPWQFAIMADEDDVLALREYFDQLYLSDRNSFLRAHVPFVEYHYDSQNDQADRIRKELYELIYKLGDDPTRSFISENGLI</sequence>
<reference evidence="1 2" key="1">
    <citation type="journal article" date="2011" name="Front. Microbiol.">
        <title>Genomic signatures of strain selection and enhancement in Bacillus atrophaeus var. globigii, a historical biowarfare simulant.</title>
        <authorList>
            <person name="Gibbons H.S."/>
            <person name="Broomall S.M."/>
            <person name="McNew L.A."/>
            <person name="Daligault H."/>
            <person name="Chapman C."/>
            <person name="Bruce D."/>
            <person name="Karavis M."/>
            <person name="Krepps M."/>
            <person name="McGregor P.A."/>
            <person name="Hong C."/>
            <person name="Park K.H."/>
            <person name="Akmal A."/>
            <person name="Feldman A."/>
            <person name="Lin J.S."/>
            <person name="Chang W.E."/>
            <person name="Higgs B.W."/>
            <person name="Demirev P."/>
            <person name="Lindquist J."/>
            <person name="Liem A."/>
            <person name="Fochler E."/>
            <person name="Read T.D."/>
            <person name="Tapia R."/>
            <person name="Johnson S."/>
            <person name="Bishop-Lilly K.A."/>
            <person name="Detter C."/>
            <person name="Han C."/>
            <person name="Sozhamannan S."/>
            <person name="Rosenzweig C.N."/>
            <person name="Skowronski E.W."/>
        </authorList>
    </citation>
    <scope>NUCLEOTIDE SEQUENCE [LARGE SCALE GENOMIC DNA]</scope>
    <source>
        <strain evidence="1 2">1942</strain>
    </source>
</reference>
<evidence type="ECO:0000313" key="2">
    <source>
        <dbReference type="Proteomes" id="UP000006867"/>
    </source>
</evidence>
<keyword evidence="1" id="KW-0378">Hydrolase</keyword>
<name>A0ABM5M026_BACA1</name>
<keyword evidence="2" id="KW-1185">Reference proteome</keyword>
<dbReference type="GO" id="GO:0016787">
    <property type="term" value="F:hydrolase activity"/>
    <property type="evidence" value="ECO:0007669"/>
    <property type="project" value="UniProtKB-KW"/>
</dbReference>
<accession>A0ABM5M026</accession>
<dbReference type="Proteomes" id="UP000006867">
    <property type="component" value="Chromosome"/>
</dbReference>
<evidence type="ECO:0000313" key="1">
    <source>
        <dbReference type="EMBL" id="ADP33547.1"/>
    </source>
</evidence>